<gene>
    <name evidence="2" type="ORF">KHLLAP_LOCUS12443</name>
</gene>
<evidence type="ECO:0000313" key="3">
    <source>
        <dbReference type="Proteomes" id="UP001295740"/>
    </source>
</evidence>
<dbReference type="AlphaFoldDB" id="A0AAI8YP86"/>
<keyword evidence="1" id="KW-0175">Coiled coil</keyword>
<evidence type="ECO:0000256" key="1">
    <source>
        <dbReference type="SAM" id="Coils"/>
    </source>
</evidence>
<name>A0AAI8YP86_9PEZI</name>
<protein>
    <submittedName>
        <fullName evidence="2">Uu.00g076000.m01.CDS01</fullName>
    </submittedName>
</protein>
<feature type="coiled-coil region" evidence="1">
    <location>
        <begin position="99"/>
        <end position="137"/>
    </location>
</feature>
<dbReference type="Proteomes" id="UP001295740">
    <property type="component" value="Unassembled WGS sequence"/>
</dbReference>
<sequence>MAFLEPLLSLLSGFFTYSPVSEPVSDIIEIVKMCTCEAFKFRSCPYGHDKFENESICLATRLGWKECPYQVITNGSKERSKGWPVIDGICSVCFPEEAAAEEKEKKAAAEAEKKAQLKAAEGQVADLASTLDQFAAELS</sequence>
<reference evidence="2" key="1">
    <citation type="submission" date="2023-10" db="EMBL/GenBank/DDBJ databases">
        <authorList>
            <person name="Hackl T."/>
        </authorList>
    </citation>
    <scope>NUCLEOTIDE SEQUENCE</scope>
</reference>
<organism evidence="2 3">
    <name type="scientific">Anthostomella pinea</name>
    <dbReference type="NCBI Taxonomy" id="933095"/>
    <lineage>
        <taxon>Eukaryota</taxon>
        <taxon>Fungi</taxon>
        <taxon>Dikarya</taxon>
        <taxon>Ascomycota</taxon>
        <taxon>Pezizomycotina</taxon>
        <taxon>Sordariomycetes</taxon>
        <taxon>Xylariomycetidae</taxon>
        <taxon>Xylariales</taxon>
        <taxon>Xylariaceae</taxon>
        <taxon>Anthostomella</taxon>
    </lineage>
</organism>
<evidence type="ECO:0000313" key="2">
    <source>
        <dbReference type="EMBL" id="CAJ2511975.1"/>
    </source>
</evidence>
<proteinExistence type="predicted"/>
<dbReference type="EMBL" id="CAUWAG010000018">
    <property type="protein sequence ID" value="CAJ2511975.1"/>
    <property type="molecule type" value="Genomic_DNA"/>
</dbReference>
<keyword evidence="3" id="KW-1185">Reference proteome</keyword>
<comment type="caution">
    <text evidence="2">The sequence shown here is derived from an EMBL/GenBank/DDBJ whole genome shotgun (WGS) entry which is preliminary data.</text>
</comment>
<accession>A0AAI8YP86</accession>